<keyword evidence="6 8" id="KW-1278">Translocase</keyword>
<keyword evidence="4 8" id="KW-0547">Nucleotide-binding</keyword>
<keyword evidence="3" id="KW-0997">Cell inner membrane</keyword>
<keyword evidence="7 8" id="KW-0472">Membrane</keyword>
<dbReference type="Gene3D" id="3.40.50.300">
    <property type="entry name" value="P-loop containing nucleotide triphosphate hydrolases"/>
    <property type="match status" value="1"/>
</dbReference>
<dbReference type="SUPFAM" id="SSF50331">
    <property type="entry name" value="MOP-like"/>
    <property type="match status" value="1"/>
</dbReference>
<dbReference type="GO" id="GO:0016887">
    <property type="term" value="F:ATP hydrolysis activity"/>
    <property type="evidence" value="ECO:0007669"/>
    <property type="project" value="InterPro"/>
</dbReference>
<dbReference type="EMBL" id="LPIX01000071">
    <property type="protein sequence ID" value="KWE00027.1"/>
    <property type="molecule type" value="Genomic_DNA"/>
</dbReference>
<dbReference type="Gene3D" id="2.40.50.100">
    <property type="match status" value="1"/>
</dbReference>
<name>A0A119MLA7_9BURK</name>
<dbReference type="GO" id="GO:0043190">
    <property type="term" value="C:ATP-binding cassette (ABC) transporter complex"/>
    <property type="evidence" value="ECO:0007669"/>
    <property type="project" value="InterPro"/>
</dbReference>
<dbReference type="GO" id="GO:0015417">
    <property type="term" value="F:ABC-type polyamine transporter activity"/>
    <property type="evidence" value="ECO:0007669"/>
    <property type="project" value="UniProtKB-EC"/>
</dbReference>
<dbReference type="GO" id="GO:0005524">
    <property type="term" value="F:ATP binding"/>
    <property type="evidence" value="ECO:0007669"/>
    <property type="project" value="UniProtKB-KW"/>
</dbReference>
<feature type="region of interest" description="Disordered" evidence="9">
    <location>
        <begin position="1"/>
        <end position="21"/>
    </location>
</feature>
<dbReference type="InterPro" id="IPR050093">
    <property type="entry name" value="ABC_SmlMolc_Importer"/>
</dbReference>
<reference evidence="11 12" key="1">
    <citation type="submission" date="2015-11" db="EMBL/GenBank/DDBJ databases">
        <title>Expanding the genomic diversity of Burkholderia species for the development of highly accurate diagnostics.</title>
        <authorList>
            <person name="Sahl J."/>
            <person name="Keim P."/>
            <person name="Wagner D."/>
        </authorList>
    </citation>
    <scope>NUCLEOTIDE SEQUENCE [LARGE SCALE GENOMIC DNA]</scope>
    <source>
        <strain evidence="11 12">MSMB2167WGS</strain>
    </source>
</reference>
<evidence type="ECO:0000256" key="3">
    <source>
        <dbReference type="ARBA" id="ARBA00022519"/>
    </source>
</evidence>
<protein>
    <recommendedName>
        <fullName evidence="8">Spermidine/putrescine import ATP-binding protein PotA</fullName>
        <ecNumber evidence="8">7.6.2.11</ecNumber>
    </recommendedName>
</protein>
<evidence type="ECO:0000256" key="1">
    <source>
        <dbReference type="ARBA" id="ARBA00022448"/>
    </source>
</evidence>
<comment type="function">
    <text evidence="8">Part of the ABC transporter complex PotABCD involved in spermidine/putrescine import. Responsible for energy coupling to the transport system.</text>
</comment>
<dbReference type="InterPro" id="IPR013611">
    <property type="entry name" value="Transp-assoc_OB_typ2"/>
</dbReference>
<dbReference type="Proteomes" id="UP000062998">
    <property type="component" value="Unassembled WGS sequence"/>
</dbReference>
<dbReference type="InterPro" id="IPR005893">
    <property type="entry name" value="PotA-like"/>
</dbReference>
<keyword evidence="1 8" id="KW-0813">Transport</keyword>
<evidence type="ECO:0000313" key="11">
    <source>
        <dbReference type="EMBL" id="KWE00027.1"/>
    </source>
</evidence>
<dbReference type="InterPro" id="IPR003593">
    <property type="entry name" value="AAA+_ATPase"/>
</dbReference>
<dbReference type="Pfam" id="PF00005">
    <property type="entry name" value="ABC_tran"/>
    <property type="match status" value="1"/>
</dbReference>
<dbReference type="InterPro" id="IPR003439">
    <property type="entry name" value="ABC_transporter-like_ATP-bd"/>
</dbReference>
<comment type="similarity">
    <text evidence="8">Belongs to the ABC transporter superfamily. Spermidine/putrescine importer (TC 3.A.1.11.1) family.</text>
</comment>
<dbReference type="FunFam" id="3.40.50.300:FF:000133">
    <property type="entry name" value="Spermidine/putrescine import ATP-binding protein PotA"/>
    <property type="match status" value="1"/>
</dbReference>
<dbReference type="EC" id="7.6.2.11" evidence="8"/>
<keyword evidence="5 8" id="KW-0067">ATP-binding</keyword>
<dbReference type="Pfam" id="PF08402">
    <property type="entry name" value="TOBE_2"/>
    <property type="match status" value="1"/>
</dbReference>
<evidence type="ECO:0000256" key="4">
    <source>
        <dbReference type="ARBA" id="ARBA00022741"/>
    </source>
</evidence>
<evidence type="ECO:0000256" key="6">
    <source>
        <dbReference type="ARBA" id="ARBA00022967"/>
    </source>
</evidence>
<keyword evidence="2 8" id="KW-1003">Cell membrane</keyword>
<dbReference type="SMART" id="SM00382">
    <property type="entry name" value="AAA"/>
    <property type="match status" value="1"/>
</dbReference>
<dbReference type="SUPFAM" id="SSF52540">
    <property type="entry name" value="P-loop containing nucleoside triphosphate hydrolases"/>
    <property type="match status" value="1"/>
</dbReference>
<dbReference type="GO" id="GO:0015847">
    <property type="term" value="P:putrescine transport"/>
    <property type="evidence" value="ECO:0007669"/>
    <property type="project" value="UniProtKB-ARBA"/>
</dbReference>
<evidence type="ECO:0000256" key="7">
    <source>
        <dbReference type="ARBA" id="ARBA00023136"/>
    </source>
</evidence>
<gene>
    <name evidence="8" type="primary">potA</name>
    <name evidence="11" type="ORF">WL73_18675</name>
</gene>
<evidence type="ECO:0000256" key="8">
    <source>
        <dbReference type="RuleBase" id="RU364083"/>
    </source>
</evidence>
<dbReference type="PANTHER" id="PTHR42781:SF5">
    <property type="entry name" value="PUTRESCINE TRANSPORT ATP-BINDING PROTEIN POTG"/>
    <property type="match status" value="1"/>
</dbReference>
<evidence type="ECO:0000313" key="12">
    <source>
        <dbReference type="Proteomes" id="UP000062998"/>
    </source>
</evidence>
<proteinExistence type="inferred from homology"/>
<dbReference type="PROSITE" id="PS50893">
    <property type="entry name" value="ABC_TRANSPORTER_2"/>
    <property type="match status" value="1"/>
</dbReference>
<comment type="catalytic activity">
    <reaction evidence="8">
        <text>ATP + H2O + polyamine-[polyamine-binding protein]Side 1 = ADP + phosphate + polyamineSide 2 + [polyamine-binding protein]Side 1.</text>
        <dbReference type="EC" id="7.6.2.11"/>
    </reaction>
</comment>
<organism evidence="11 12">
    <name type="scientific">Burkholderia ubonensis</name>
    <dbReference type="NCBI Taxonomy" id="101571"/>
    <lineage>
        <taxon>Bacteria</taxon>
        <taxon>Pseudomonadati</taxon>
        <taxon>Pseudomonadota</taxon>
        <taxon>Betaproteobacteria</taxon>
        <taxon>Burkholderiales</taxon>
        <taxon>Burkholderiaceae</taxon>
        <taxon>Burkholderia</taxon>
        <taxon>Burkholderia cepacia complex</taxon>
    </lineage>
</organism>
<evidence type="ECO:0000256" key="9">
    <source>
        <dbReference type="SAM" id="MobiDB-lite"/>
    </source>
</evidence>
<evidence type="ECO:0000259" key="10">
    <source>
        <dbReference type="PROSITE" id="PS50893"/>
    </source>
</evidence>
<comment type="subunit">
    <text evidence="8">The complex is composed of two ATP-binding proteins (PotA), two transmembrane proteins (PotB and PotC) and a solute-binding protein (PotD).</text>
</comment>
<comment type="caution">
    <text evidence="11">The sequence shown here is derived from an EMBL/GenBank/DDBJ whole genome shotgun (WGS) entry which is preliminary data.</text>
</comment>
<accession>A0A119MLA7</accession>
<evidence type="ECO:0000256" key="2">
    <source>
        <dbReference type="ARBA" id="ARBA00022475"/>
    </source>
</evidence>
<dbReference type="PROSITE" id="PS00211">
    <property type="entry name" value="ABC_TRANSPORTER_1"/>
    <property type="match status" value="1"/>
</dbReference>
<dbReference type="AlphaFoldDB" id="A0A119MLA7"/>
<dbReference type="InterPro" id="IPR017871">
    <property type="entry name" value="ABC_transporter-like_CS"/>
</dbReference>
<sequence length="386" mass="42210">MNSQSSAPVASAPSFVSSSGAGSRAENFVQIIDVVKKFGETEAVRSVNLTVRKGELFALLGSSGCGKSTLLRMLAGLETVTSGKILIDGEDLAQMPPYKRPVNMMFQSYALFPHMTVEANVAFGLKQEGVPKAELKERVHAALELVQMGKFAKRKPHQLSGGQQQRVALARSLVKRPKLLLLDEPMSALDKKIRQKTQLELVNIIEKVDVTCVMVTHDQEEAMTMASRLAVMSEGKIVQIGSPGEVYEYPNSRFSAEFIGSTNLFEGRVVEDEPDHIFVESDDLEARMYVSHGVTGPLGMPVGISVRPERIHVSREKPRSPHNWARGVVTDIAYMGSYSLYHVRLPSGKTVVSNLSSSHLMHDGAPAYNDDVFVSWSPASGVVLTQ</sequence>
<dbReference type="InterPro" id="IPR027417">
    <property type="entry name" value="P-loop_NTPase"/>
</dbReference>
<evidence type="ECO:0000256" key="5">
    <source>
        <dbReference type="ARBA" id="ARBA00022840"/>
    </source>
</evidence>
<dbReference type="InterPro" id="IPR008995">
    <property type="entry name" value="Mo/tungstate-bd_C_term_dom"/>
</dbReference>
<feature type="domain" description="ABC transporter" evidence="10">
    <location>
        <begin position="29"/>
        <end position="259"/>
    </location>
</feature>
<dbReference type="NCBIfam" id="TIGR01187">
    <property type="entry name" value="potA"/>
    <property type="match status" value="1"/>
</dbReference>
<dbReference type="PANTHER" id="PTHR42781">
    <property type="entry name" value="SPERMIDINE/PUTRESCINE IMPORT ATP-BINDING PROTEIN POTA"/>
    <property type="match status" value="1"/>
</dbReference>